<dbReference type="InterPro" id="IPR001124">
    <property type="entry name" value="Lipid-bd_serum_glycop_C"/>
</dbReference>
<evidence type="ECO:0000259" key="1">
    <source>
        <dbReference type="Pfam" id="PF02886"/>
    </source>
</evidence>
<proteinExistence type="predicted"/>
<dbReference type="PANTHER" id="PTHR10504:SF131">
    <property type="entry name" value="BPI2 DOMAIN-CONTAINING PROTEIN"/>
    <property type="match status" value="1"/>
</dbReference>
<protein>
    <submittedName>
        <fullName evidence="3">BPI/LBP family protein At1g04970-like</fullName>
    </submittedName>
</protein>
<evidence type="ECO:0000313" key="2">
    <source>
        <dbReference type="Proteomes" id="UP000694865"/>
    </source>
</evidence>
<dbReference type="InterPro" id="IPR017943">
    <property type="entry name" value="Bactericidal_perm-incr_a/b_dom"/>
</dbReference>
<dbReference type="PANTHER" id="PTHR10504">
    <property type="entry name" value="BACTERICIDAL PERMEABILITY-INCREASING BPI PROTEIN-RELATED"/>
    <property type="match status" value="1"/>
</dbReference>
<accession>A0ABM0LWL2</accession>
<feature type="domain" description="Lipid-binding serum glycoprotein C-terminal" evidence="1">
    <location>
        <begin position="9"/>
        <end position="104"/>
    </location>
</feature>
<evidence type="ECO:0000313" key="3">
    <source>
        <dbReference type="RefSeq" id="XP_006812153.1"/>
    </source>
</evidence>
<feature type="non-terminal residue" evidence="3">
    <location>
        <position position="106"/>
    </location>
</feature>
<dbReference type="Gene3D" id="3.15.20.10">
    <property type="entry name" value="Bactericidal permeability-increasing protein, domain 2"/>
    <property type="match status" value="1"/>
</dbReference>
<name>A0ABM0LWL2_SACKO</name>
<dbReference type="SUPFAM" id="SSF55394">
    <property type="entry name" value="Bactericidal permeability-increasing protein, BPI"/>
    <property type="match status" value="1"/>
</dbReference>
<dbReference type="InterPro" id="IPR032942">
    <property type="entry name" value="BPI/LBP/Plunc"/>
</dbReference>
<dbReference type="Pfam" id="PF02886">
    <property type="entry name" value="LBP_BPI_CETP_C"/>
    <property type="match status" value="1"/>
</dbReference>
<dbReference type="RefSeq" id="XP_006812153.1">
    <property type="nucleotide sequence ID" value="XM_006812090.1"/>
</dbReference>
<gene>
    <name evidence="3" type="primary">LOC102804392</name>
</gene>
<dbReference type="Proteomes" id="UP000694865">
    <property type="component" value="Unplaced"/>
</dbReference>
<keyword evidence="2" id="KW-1185">Reference proteome</keyword>
<reference evidence="3" key="1">
    <citation type="submission" date="2025-08" db="UniProtKB">
        <authorList>
            <consortium name="RefSeq"/>
        </authorList>
    </citation>
    <scope>IDENTIFICATION</scope>
    <source>
        <tissue evidence="3">Testes</tissue>
    </source>
</reference>
<dbReference type="GeneID" id="102804392"/>
<organism evidence="2 3">
    <name type="scientific">Saccoglossus kowalevskii</name>
    <name type="common">Acorn worm</name>
    <dbReference type="NCBI Taxonomy" id="10224"/>
    <lineage>
        <taxon>Eukaryota</taxon>
        <taxon>Metazoa</taxon>
        <taxon>Hemichordata</taxon>
        <taxon>Enteropneusta</taxon>
        <taxon>Harrimaniidae</taxon>
        <taxon>Saccoglossus</taxon>
    </lineage>
</organism>
<sequence>MNHEILKRVPAMAPFHLNTSSLGVLIPQLKKQYPNRLMVLMISSTKAPRVSLAPNKLTGNLWADLVTYVIQPDGTLKYVFTLETVVGGSGEVGFNASKITGHVTKL</sequence>